<dbReference type="EMBL" id="JAUSVO010000001">
    <property type="protein sequence ID" value="MDQ0435908.1"/>
    <property type="molecule type" value="Genomic_DNA"/>
</dbReference>
<keyword evidence="4" id="KW-1185">Reference proteome</keyword>
<comment type="caution">
    <text evidence="3">The sequence shown here is derived from an EMBL/GenBank/DDBJ whole genome shotgun (WGS) entry which is preliminary data.</text>
</comment>
<evidence type="ECO:0000256" key="1">
    <source>
        <dbReference type="ARBA" id="ARBA00006484"/>
    </source>
</evidence>
<comment type="similarity">
    <text evidence="1">Belongs to the short-chain dehydrogenases/reductases (SDR) family.</text>
</comment>
<dbReference type="NCBIfam" id="NF005559">
    <property type="entry name" value="PRK07231.1"/>
    <property type="match status" value="1"/>
</dbReference>
<organism evidence="3 4">
    <name type="scientific">Kaistia dalseonensis</name>
    <dbReference type="NCBI Taxonomy" id="410840"/>
    <lineage>
        <taxon>Bacteria</taxon>
        <taxon>Pseudomonadati</taxon>
        <taxon>Pseudomonadota</taxon>
        <taxon>Alphaproteobacteria</taxon>
        <taxon>Hyphomicrobiales</taxon>
        <taxon>Kaistiaceae</taxon>
        <taxon>Kaistia</taxon>
    </lineage>
</organism>
<dbReference type="InterPro" id="IPR002347">
    <property type="entry name" value="SDR_fam"/>
</dbReference>
<name>A0ABU0H0S7_9HYPH</name>
<dbReference type="InterPro" id="IPR020904">
    <property type="entry name" value="Sc_DH/Rdtase_CS"/>
</dbReference>
<dbReference type="EC" id="1.1.1.163" evidence="3"/>
<dbReference type="PRINTS" id="PR00080">
    <property type="entry name" value="SDRFAMILY"/>
</dbReference>
<reference evidence="3 4" key="1">
    <citation type="submission" date="2023-07" db="EMBL/GenBank/DDBJ databases">
        <title>Genomic Encyclopedia of Type Strains, Phase IV (KMG-IV): sequencing the most valuable type-strain genomes for metagenomic binning, comparative biology and taxonomic classification.</title>
        <authorList>
            <person name="Goeker M."/>
        </authorList>
    </citation>
    <scope>NUCLEOTIDE SEQUENCE [LARGE SCALE GENOMIC DNA]</scope>
    <source>
        <strain evidence="3 4">B6-8</strain>
    </source>
</reference>
<gene>
    <name evidence="3" type="ORF">QO014_000278</name>
</gene>
<dbReference type="Pfam" id="PF13561">
    <property type="entry name" value="adh_short_C2"/>
    <property type="match status" value="1"/>
</dbReference>
<dbReference type="SUPFAM" id="SSF51735">
    <property type="entry name" value="NAD(P)-binding Rossmann-fold domains"/>
    <property type="match status" value="1"/>
</dbReference>
<dbReference type="InterPro" id="IPR036291">
    <property type="entry name" value="NAD(P)-bd_dom_sf"/>
</dbReference>
<dbReference type="Gene3D" id="3.40.50.720">
    <property type="entry name" value="NAD(P)-binding Rossmann-like Domain"/>
    <property type="match status" value="1"/>
</dbReference>
<proteinExistence type="inferred from homology"/>
<dbReference type="PANTHER" id="PTHR43477:SF1">
    <property type="entry name" value="DIHYDROANTICAPSIN 7-DEHYDROGENASE"/>
    <property type="match status" value="1"/>
</dbReference>
<dbReference type="InterPro" id="IPR051122">
    <property type="entry name" value="SDR_DHRS6-like"/>
</dbReference>
<evidence type="ECO:0000256" key="2">
    <source>
        <dbReference type="ARBA" id="ARBA00023002"/>
    </source>
</evidence>
<dbReference type="PRINTS" id="PR00081">
    <property type="entry name" value="GDHRDH"/>
</dbReference>
<accession>A0ABU0H0S7</accession>
<dbReference type="RefSeq" id="WP_266346863.1">
    <property type="nucleotide sequence ID" value="NZ_JAPKNG010000001.1"/>
</dbReference>
<evidence type="ECO:0000313" key="3">
    <source>
        <dbReference type="EMBL" id="MDQ0435908.1"/>
    </source>
</evidence>
<protein>
    <submittedName>
        <fullName evidence="3">Cyclopentanol dehydrogenase</fullName>
        <ecNumber evidence="3">1.1.1.163</ecNumber>
    </submittedName>
</protein>
<dbReference type="GO" id="GO:0055041">
    <property type="term" value="F:cyclopentanol dehydrogenase activity"/>
    <property type="evidence" value="ECO:0007669"/>
    <property type="project" value="UniProtKB-EC"/>
</dbReference>
<sequence>MSTQENSASATSHGRVNGKIAVVTGGALGMGRAFSLRLAEEGAAVVVSDINADEGHKVVAEIEAKGGRAQFVELDVACEEAWTKLADLVERTYGKADILVNNAGIYLAGTTERTDSAAWDKTFAINAKGVFLGSRALIPLMRKGGGGSIINISSNWGIVGFPDAAAYVASKGAVRLLTKATASEVAKDGIRVNSVHPSLTITHLSKDIVNDPVATKALLGPSLLGRPAQAEEIANGVLFLASDESAYMTGSELVMDGGYLAT</sequence>
<keyword evidence="2 3" id="KW-0560">Oxidoreductase</keyword>
<dbReference type="PANTHER" id="PTHR43477">
    <property type="entry name" value="DIHYDROANTICAPSIN 7-DEHYDROGENASE"/>
    <property type="match status" value="1"/>
</dbReference>
<dbReference type="Proteomes" id="UP001241603">
    <property type="component" value="Unassembled WGS sequence"/>
</dbReference>
<evidence type="ECO:0000313" key="4">
    <source>
        <dbReference type="Proteomes" id="UP001241603"/>
    </source>
</evidence>
<dbReference type="PROSITE" id="PS00061">
    <property type="entry name" value="ADH_SHORT"/>
    <property type="match status" value="1"/>
</dbReference>